<dbReference type="EMBL" id="CP165625">
    <property type="protein sequence ID" value="XDU96880.1"/>
    <property type="molecule type" value="Genomic_DNA"/>
</dbReference>
<evidence type="ECO:0000313" key="1">
    <source>
        <dbReference type="EMBL" id="XDU96880.1"/>
    </source>
</evidence>
<reference evidence="1" key="1">
    <citation type="submission" date="2024-07" db="EMBL/GenBank/DDBJ databases">
        <authorList>
            <person name="Biller S.J."/>
        </authorList>
    </citation>
    <scope>NUCLEOTIDE SEQUENCE</scope>
    <source>
        <strain evidence="1">WC2409</strain>
    </source>
</reference>
<proteinExistence type="predicted"/>
<accession>A0AB39W4Q6</accession>
<dbReference type="AlphaFoldDB" id="A0AB39W4Q6"/>
<protein>
    <submittedName>
        <fullName evidence="1">Uncharacterized protein</fullName>
    </submittedName>
</protein>
<name>A0AB39W4Q6_9FLAO</name>
<sequence>MRALLFITYLFTSLLIGGNKMHATTHTTASAPISNFNSTYKLHNKFLHSKRGHSSQTIVNKDFDLNEEYSSNDDYKNAGDTKIVKFKQTLFAKWYFSNDNSFITSFPYNRFYFTKPISGQSTPIYITQSVLRI</sequence>
<dbReference type="RefSeq" id="WP_367770290.1">
    <property type="nucleotide sequence ID" value="NZ_CP165625.1"/>
</dbReference>
<organism evidence="1">
    <name type="scientific">Flavobacterium sp. WC2409</name>
    <dbReference type="NCBI Taxonomy" id="3234139"/>
    <lineage>
        <taxon>Bacteria</taxon>
        <taxon>Pseudomonadati</taxon>
        <taxon>Bacteroidota</taxon>
        <taxon>Flavobacteriia</taxon>
        <taxon>Flavobacteriales</taxon>
        <taxon>Flavobacteriaceae</taxon>
        <taxon>Flavobacterium</taxon>
    </lineage>
</organism>
<gene>
    <name evidence="1" type="ORF">AB3G34_07130</name>
</gene>